<name>A0ABP4JVT1_9ACTN</name>
<dbReference type="Proteomes" id="UP001500973">
    <property type="component" value="Unassembled WGS sequence"/>
</dbReference>
<dbReference type="PANTHER" id="PTHR33744">
    <property type="entry name" value="CARBOHYDRATE DIACID REGULATOR"/>
    <property type="match status" value="1"/>
</dbReference>
<evidence type="ECO:0000259" key="1">
    <source>
        <dbReference type="Pfam" id="PF07905"/>
    </source>
</evidence>
<dbReference type="EMBL" id="BAAAIZ010000064">
    <property type="protein sequence ID" value="GAA1428710.1"/>
    <property type="molecule type" value="Genomic_DNA"/>
</dbReference>
<feature type="domain" description="PucR C-terminal helix-turn-helix" evidence="2">
    <location>
        <begin position="483"/>
        <end position="541"/>
    </location>
</feature>
<gene>
    <name evidence="3" type="ORF">GCM10009601_42530</name>
</gene>
<organism evidence="3 4">
    <name type="scientific">Streptomyces thermospinosisporus</name>
    <dbReference type="NCBI Taxonomy" id="161482"/>
    <lineage>
        <taxon>Bacteria</taxon>
        <taxon>Bacillati</taxon>
        <taxon>Actinomycetota</taxon>
        <taxon>Actinomycetes</taxon>
        <taxon>Kitasatosporales</taxon>
        <taxon>Streptomycetaceae</taxon>
        <taxon>Streptomyces</taxon>
    </lineage>
</organism>
<dbReference type="PANTHER" id="PTHR33744:SF1">
    <property type="entry name" value="DNA-BINDING TRANSCRIPTIONAL ACTIVATOR ADER"/>
    <property type="match status" value="1"/>
</dbReference>
<reference evidence="4" key="1">
    <citation type="journal article" date="2019" name="Int. J. Syst. Evol. Microbiol.">
        <title>The Global Catalogue of Microorganisms (GCM) 10K type strain sequencing project: providing services to taxonomists for standard genome sequencing and annotation.</title>
        <authorList>
            <consortium name="The Broad Institute Genomics Platform"/>
            <consortium name="The Broad Institute Genome Sequencing Center for Infectious Disease"/>
            <person name="Wu L."/>
            <person name="Ma J."/>
        </authorList>
    </citation>
    <scope>NUCLEOTIDE SEQUENCE [LARGE SCALE GENOMIC DNA]</scope>
    <source>
        <strain evidence="4">JCM 11756</strain>
    </source>
</reference>
<accession>A0ABP4JVT1</accession>
<evidence type="ECO:0000313" key="4">
    <source>
        <dbReference type="Proteomes" id="UP001500973"/>
    </source>
</evidence>
<dbReference type="InterPro" id="IPR051448">
    <property type="entry name" value="CdaR-like_regulators"/>
</dbReference>
<comment type="caution">
    <text evidence="3">The sequence shown here is derived from an EMBL/GenBank/DDBJ whole genome shotgun (WGS) entry which is preliminary data.</text>
</comment>
<evidence type="ECO:0000313" key="3">
    <source>
        <dbReference type="EMBL" id="GAA1428710.1"/>
    </source>
</evidence>
<dbReference type="InterPro" id="IPR042070">
    <property type="entry name" value="PucR_C-HTH_sf"/>
</dbReference>
<dbReference type="RefSeq" id="WP_344014682.1">
    <property type="nucleotide sequence ID" value="NZ_BAAAIZ010000064.1"/>
</dbReference>
<dbReference type="InterPro" id="IPR012914">
    <property type="entry name" value="PucR_dom"/>
</dbReference>
<sequence length="546" mass="58291">MDSGRNSGYDSQGTGITVKQALELPGLRSGLPEVVAGADRLDRTVRWVHAGEVPNIASLLKGGELLLTTGYGMGNRPADQRAFVRTLAERGIAALVVELGTRFTRLPAALVDTARAAGLPLVQLHREVPFVTVTEEIHTEIINGHYALLQRAEEVHRRCTDALLGGGGVPQVLEILAGFSGNPVFLETTDGQLLYAAGEGLEGADPLQVWEGLRDRHQDDPPAGSALIDVPGGGPGSGPRARLVLLPVRGRLLPVHRMAAERAASILAVVLMQARQEEELAARGRGDFLSDLAEGRISAQDAPAQARVLGFKPGDSALLPVVMRLGDALSPHGGGWAVLARAVSEELASLGVPLLLGVRPVEGRVPLLLGLRSEADRTAIADRVAVALRAGVERAGMLRPGAPPPVVVVGMPGGWAAASTGLRHAAETATAAQGLPERPWYDARRLDIDLLMWRLRDHPDLAAFVERALGPLLEHDRRSRPPLLPTLETYLAHAGRKAETARELHLNRQTLYNRLARIGELLGSDLDDPQTVLVLSLALRARRHVS</sequence>
<evidence type="ECO:0000259" key="2">
    <source>
        <dbReference type="Pfam" id="PF13556"/>
    </source>
</evidence>
<dbReference type="Pfam" id="PF07905">
    <property type="entry name" value="PucR"/>
    <property type="match status" value="1"/>
</dbReference>
<feature type="domain" description="Purine catabolism PurC-like" evidence="1">
    <location>
        <begin position="21"/>
        <end position="141"/>
    </location>
</feature>
<proteinExistence type="predicted"/>
<dbReference type="Gene3D" id="1.10.10.2840">
    <property type="entry name" value="PucR C-terminal helix-turn-helix domain"/>
    <property type="match status" value="1"/>
</dbReference>
<dbReference type="Pfam" id="PF13556">
    <property type="entry name" value="HTH_30"/>
    <property type="match status" value="1"/>
</dbReference>
<keyword evidence="4" id="KW-1185">Reference proteome</keyword>
<dbReference type="InterPro" id="IPR025736">
    <property type="entry name" value="PucR_C-HTH_dom"/>
</dbReference>
<protein>
    <submittedName>
        <fullName evidence="3">PucR family transcriptional regulator</fullName>
    </submittedName>
</protein>